<sequence length="100" mass="10996">PNQTLPPPLPLSFSPQSINFPMLSFSLSLSSPSPRPLLTNKRHSTSSAANNFHDNAKTLNLDITSTSLLHCLELQTLKFHNPNPIDNKCSASVYFGYSNL</sequence>
<keyword evidence="2" id="KW-1185">Reference proteome</keyword>
<proteinExistence type="predicted"/>
<accession>A0A8T0J963</accession>
<gene>
    <name evidence="1" type="ORF">KC19_1G220500</name>
</gene>
<evidence type="ECO:0000313" key="1">
    <source>
        <dbReference type="EMBL" id="KAG0592045.1"/>
    </source>
</evidence>
<evidence type="ECO:0000313" key="2">
    <source>
        <dbReference type="Proteomes" id="UP000822688"/>
    </source>
</evidence>
<organism evidence="1 2">
    <name type="scientific">Ceratodon purpureus</name>
    <name type="common">Fire moss</name>
    <name type="synonym">Dicranum purpureum</name>
    <dbReference type="NCBI Taxonomy" id="3225"/>
    <lineage>
        <taxon>Eukaryota</taxon>
        <taxon>Viridiplantae</taxon>
        <taxon>Streptophyta</taxon>
        <taxon>Embryophyta</taxon>
        <taxon>Bryophyta</taxon>
        <taxon>Bryophytina</taxon>
        <taxon>Bryopsida</taxon>
        <taxon>Dicranidae</taxon>
        <taxon>Pseudoditrichales</taxon>
        <taxon>Ditrichaceae</taxon>
        <taxon>Ceratodon</taxon>
    </lineage>
</organism>
<reference evidence="1" key="1">
    <citation type="submission" date="2020-06" db="EMBL/GenBank/DDBJ databases">
        <title>WGS assembly of Ceratodon purpureus strain R40.</title>
        <authorList>
            <person name="Carey S.B."/>
            <person name="Jenkins J."/>
            <person name="Shu S."/>
            <person name="Lovell J.T."/>
            <person name="Sreedasyam A."/>
            <person name="Maumus F."/>
            <person name="Tiley G.P."/>
            <person name="Fernandez-Pozo N."/>
            <person name="Barry K."/>
            <person name="Chen C."/>
            <person name="Wang M."/>
            <person name="Lipzen A."/>
            <person name="Daum C."/>
            <person name="Saski C.A."/>
            <person name="Payton A.C."/>
            <person name="Mcbreen J.C."/>
            <person name="Conrad R.E."/>
            <person name="Kollar L.M."/>
            <person name="Olsson S."/>
            <person name="Huttunen S."/>
            <person name="Landis J.B."/>
            <person name="Wickett N.J."/>
            <person name="Johnson M.G."/>
            <person name="Rensing S.A."/>
            <person name="Grimwood J."/>
            <person name="Schmutz J."/>
            <person name="Mcdaniel S.F."/>
        </authorList>
    </citation>
    <scope>NUCLEOTIDE SEQUENCE</scope>
    <source>
        <strain evidence="1">R40</strain>
    </source>
</reference>
<protein>
    <submittedName>
        <fullName evidence="1">Uncharacterized protein</fullName>
    </submittedName>
</protein>
<dbReference type="EMBL" id="CM026421">
    <property type="protein sequence ID" value="KAG0592045.1"/>
    <property type="molecule type" value="Genomic_DNA"/>
</dbReference>
<dbReference type="AlphaFoldDB" id="A0A8T0J963"/>
<name>A0A8T0J963_CERPU</name>
<dbReference type="Proteomes" id="UP000822688">
    <property type="component" value="Chromosome 1"/>
</dbReference>
<feature type="non-terminal residue" evidence="1">
    <location>
        <position position="1"/>
    </location>
</feature>
<comment type="caution">
    <text evidence="1">The sequence shown here is derived from an EMBL/GenBank/DDBJ whole genome shotgun (WGS) entry which is preliminary data.</text>
</comment>